<proteinExistence type="predicted"/>
<dbReference type="EMBL" id="JAOEGN010000021">
    <property type="protein sequence ID" value="MCU0105673.1"/>
    <property type="molecule type" value="Genomic_DNA"/>
</dbReference>
<sequence>MNSIEIIVPRNLIKKFYPHPEPYGDGYYVVDLVNGMYTDVFYKEERDFVTITNDKKLIS</sequence>
<keyword evidence="2" id="KW-1185">Reference proteome</keyword>
<organism evidence="1 2">
    <name type="scientific">Paracholeplasma vituli</name>
    <dbReference type="NCBI Taxonomy" id="69473"/>
    <lineage>
        <taxon>Bacteria</taxon>
        <taxon>Bacillati</taxon>
        <taxon>Mycoplasmatota</taxon>
        <taxon>Mollicutes</taxon>
        <taxon>Acholeplasmatales</taxon>
        <taxon>Acholeplasmataceae</taxon>
        <taxon>Paracholeplasma</taxon>
    </lineage>
</organism>
<dbReference type="RefSeq" id="WP_262096992.1">
    <property type="nucleotide sequence ID" value="NZ_JAOEGN010000021.1"/>
</dbReference>
<accession>A0ABT2PXI4</accession>
<protein>
    <submittedName>
        <fullName evidence="1">Uncharacterized protein</fullName>
    </submittedName>
</protein>
<comment type="caution">
    <text evidence="1">The sequence shown here is derived from an EMBL/GenBank/DDBJ whole genome shotgun (WGS) entry which is preliminary data.</text>
</comment>
<evidence type="ECO:0000313" key="1">
    <source>
        <dbReference type="EMBL" id="MCU0105673.1"/>
    </source>
</evidence>
<reference evidence="2" key="1">
    <citation type="submission" date="2023-07" db="EMBL/GenBank/DDBJ databases">
        <title>Novel Mycoplasma species identified in domestic and wild animals.</title>
        <authorList>
            <person name="Volokhov D.V."/>
            <person name="Furtak V.A."/>
            <person name="Zagorodnyaya T.A."/>
        </authorList>
    </citation>
    <scope>NUCLEOTIDE SEQUENCE [LARGE SCALE GENOMIC DNA]</scope>
    <source>
        <strain evidence="2">92-19</strain>
    </source>
</reference>
<dbReference type="Proteomes" id="UP001209076">
    <property type="component" value="Unassembled WGS sequence"/>
</dbReference>
<name>A0ABT2PXI4_9MOLU</name>
<gene>
    <name evidence="1" type="ORF">N7603_08380</name>
</gene>
<evidence type="ECO:0000313" key="2">
    <source>
        <dbReference type="Proteomes" id="UP001209076"/>
    </source>
</evidence>